<feature type="chain" id="PRO_5020622471" description="Tetratricopeptide repeat protein" evidence="2">
    <location>
        <begin position="23"/>
        <end position="511"/>
    </location>
</feature>
<evidence type="ECO:0000313" key="3">
    <source>
        <dbReference type="EMBL" id="TGK11919.1"/>
    </source>
</evidence>
<name>A0A4R9GH71_9LEPT</name>
<feature type="signal peptide" evidence="2">
    <location>
        <begin position="1"/>
        <end position="22"/>
    </location>
</feature>
<sequence length="511" mass="57474">MKTRARILFLFCLFALTGIADAQQQEVLRADTEMYGVAGSINVEILKDGKSVRIIWEPPRETGEIIVARSPSVIDVPEKCYIADSLGKFPSGIANGVNQIYDYNLRPGTYYYAVVLSHHVRKKDLKLVANRNFTTIPIVIEQTKDNSNPPTEDDKRKSLADDARVTDISVKREGKYLRVSWEPIRAGLSGETIYTVYRSAEPLSSLSLMRKAEKLAEVSHPENTFLDQDLHKSQTLYYGVSVKQGLKEVIPLIQNQSFVRQFYVYDQDKRKPPGQDDSVTRPDYSFDEMHVKDLNAATVDGGFRLDWKAPENPDENTIYSVYQAAKPLSGGLATFLGGNVRKLGEVSHPETSVMVRMKPSKSTVYFGVTVKRGDKEDFTLSQDSSYVAVAGSGEGQTAEQEANKEPTSDNGNKNSLAGNSLSDEELNRILKATYWKKDFSEAIRQLAAYEQVENPDLRGKAKFFVGLSYYNSGEYRRALQYFVQKEVKSYNPDRTEFWTKHCLAKIGGGRH</sequence>
<dbReference type="RefSeq" id="WP_135767322.1">
    <property type="nucleotide sequence ID" value="NZ_RQET01000004.1"/>
</dbReference>
<reference evidence="3" key="1">
    <citation type="journal article" date="2019" name="PLoS Negl. Trop. Dis.">
        <title>Revisiting the worldwide diversity of Leptospira species in the environment.</title>
        <authorList>
            <person name="Vincent A.T."/>
            <person name="Schiettekatte O."/>
            <person name="Bourhy P."/>
            <person name="Veyrier F.J."/>
            <person name="Picardeau M."/>
        </authorList>
    </citation>
    <scope>NUCLEOTIDE SEQUENCE [LARGE SCALE GENOMIC DNA]</scope>
    <source>
        <strain evidence="3">SSW15</strain>
    </source>
</reference>
<keyword evidence="4" id="KW-1185">Reference proteome</keyword>
<feature type="region of interest" description="Disordered" evidence="1">
    <location>
        <begin position="389"/>
        <end position="419"/>
    </location>
</feature>
<protein>
    <recommendedName>
        <fullName evidence="5">Tetratricopeptide repeat protein</fullName>
    </recommendedName>
</protein>
<dbReference type="OrthoDB" id="344179at2"/>
<dbReference type="Proteomes" id="UP000298458">
    <property type="component" value="Unassembled WGS sequence"/>
</dbReference>
<evidence type="ECO:0000256" key="2">
    <source>
        <dbReference type="SAM" id="SignalP"/>
    </source>
</evidence>
<keyword evidence="2" id="KW-0732">Signal</keyword>
<accession>A0A4R9GH71</accession>
<evidence type="ECO:0008006" key="5">
    <source>
        <dbReference type="Google" id="ProtNLM"/>
    </source>
</evidence>
<proteinExistence type="predicted"/>
<gene>
    <name evidence="3" type="ORF">EHO60_06435</name>
</gene>
<feature type="compositionally biased region" description="Polar residues" evidence="1">
    <location>
        <begin position="408"/>
        <end position="419"/>
    </location>
</feature>
<evidence type="ECO:0000313" key="4">
    <source>
        <dbReference type="Proteomes" id="UP000298458"/>
    </source>
</evidence>
<dbReference type="AlphaFoldDB" id="A0A4R9GH71"/>
<dbReference type="EMBL" id="RQET01000004">
    <property type="protein sequence ID" value="TGK11919.1"/>
    <property type="molecule type" value="Genomic_DNA"/>
</dbReference>
<organism evidence="3 4">
    <name type="scientific">Leptospira fletcheri</name>
    <dbReference type="NCBI Taxonomy" id="2484981"/>
    <lineage>
        <taxon>Bacteria</taxon>
        <taxon>Pseudomonadati</taxon>
        <taxon>Spirochaetota</taxon>
        <taxon>Spirochaetia</taxon>
        <taxon>Leptospirales</taxon>
        <taxon>Leptospiraceae</taxon>
        <taxon>Leptospira</taxon>
    </lineage>
</organism>
<comment type="caution">
    <text evidence="3">The sequence shown here is derived from an EMBL/GenBank/DDBJ whole genome shotgun (WGS) entry which is preliminary data.</text>
</comment>
<evidence type="ECO:0000256" key="1">
    <source>
        <dbReference type="SAM" id="MobiDB-lite"/>
    </source>
</evidence>